<dbReference type="Proteomes" id="UP001501495">
    <property type="component" value="Unassembled WGS sequence"/>
</dbReference>
<comment type="caution">
    <text evidence="1">The sequence shown here is derived from an EMBL/GenBank/DDBJ whole genome shotgun (WGS) entry which is preliminary data.</text>
</comment>
<gene>
    <name evidence="1" type="ORF">GCM10022215_04130</name>
</gene>
<dbReference type="RefSeq" id="WP_344731541.1">
    <property type="nucleotide sequence ID" value="NZ_BAAAZH010000003.1"/>
</dbReference>
<dbReference type="EMBL" id="BAAAZH010000003">
    <property type="protein sequence ID" value="GAA4109650.1"/>
    <property type="molecule type" value="Genomic_DNA"/>
</dbReference>
<evidence type="ECO:0000313" key="2">
    <source>
        <dbReference type="Proteomes" id="UP001501495"/>
    </source>
</evidence>
<reference evidence="2" key="1">
    <citation type="journal article" date="2019" name="Int. J. Syst. Evol. Microbiol.">
        <title>The Global Catalogue of Microorganisms (GCM) 10K type strain sequencing project: providing services to taxonomists for standard genome sequencing and annotation.</title>
        <authorList>
            <consortium name="The Broad Institute Genomics Platform"/>
            <consortium name="The Broad Institute Genome Sequencing Center for Infectious Disease"/>
            <person name="Wu L."/>
            <person name="Ma J."/>
        </authorList>
    </citation>
    <scope>NUCLEOTIDE SEQUENCE [LARGE SCALE GENOMIC DNA]</scope>
    <source>
        <strain evidence="2">JCM 16703</strain>
    </source>
</reference>
<name>A0ABP7XAZ8_9ACTN</name>
<sequence>MGTIRAVLDDDPELVADELAGGAVAYTELAHLLHDLSPRVTDLALRLRAHHPVALLHAGGVCDEEGNTVVVVGPSGAGKTTAVRRLTRHFGYVSDETIAVATDLTIAPYPKPFSVLDRGDAWKTQHAPDELDAGPTPATARAAAILVLDRQPGAGSDVLVEELDTLEAMSLLVPQVAFLAGRPGPLGRLAMILDQVGPVRRVRYEEADDLRPLVSTLLDLARDRETRTLPTMDDRLPFVPRPAANPDPSPSAWRLGGLTDLHHLPDGRTAVLVDDQFLALSPAAGAVLRALEAAPQGLRLEDFAAAGVGLPDEVAVDLLRQLAAVAVVTAPVDAHFRA</sequence>
<dbReference type="InterPro" id="IPR027417">
    <property type="entry name" value="P-loop_NTPase"/>
</dbReference>
<keyword evidence="2" id="KW-1185">Reference proteome</keyword>
<evidence type="ECO:0008006" key="3">
    <source>
        <dbReference type="Google" id="ProtNLM"/>
    </source>
</evidence>
<evidence type="ECO:0000313" key="1">
    <source>
        <dbReference type="EMBL" id="GAA4109650.1"/>
    </source>
</evidence>
<dbReference type="SUPFAM" id="SSF52540">
    <property type="entry name" value="P-loop containing nucleoside triphosphate hydrolases"/>
    <property type="match status" value="1"/>
</dbReference>
<protein>
    <recommendedName>
        <fullName evidence="3">AAA+ ATPase domain-containing protein</fullName>
    </recommendedName>
</protein>
<accession>A0ABP7XAZ8</accession>
<organism evidence="1 2">
    <name type="scientific">Nocardioides fonticola</name>
    <dbReference type="NCBI Taxonomy" id="450363"/>
    <lineage>
        <taxon>Bacteria</taxon>
        <taxon>Bacillati</taxon>
        <taxon>Actinomycetota</taxon>
        <taxon>Actinomycetes</taxon>
        <taxon>Propionibacteriales</taxon>
        <taxon>Nocardioidaceae</taxon>
        <taxon>Nocardioides</taxon>
    </lineage>
</organism>
<proteinExistence type="predicted"/>